<feature type="transmembrane region" description="Helical" evidence="1">
    <location>
        <begin position="429"/>
        <end position="454"/>
    </location>
</feature>
<feature type="transmembrane region" description="Helical" evidence="1">
    <location>
        <begin position="397"/>
        <end position="417"/>
    </location>
</feature>
<feature type="transmembrane region" description="Helical" evidence="1">
    <location>
        <begin position="504"/>
        <end position="524"/>
    </location>
</feature>
<feature type="transmembrane region" description="Helical" evidence="1">
    <location>
        <begin position="20"/>
        <end position="39"/>
    </location>
</feature>
<keyword evidence="1" id="KW-1133">Transmembrane helix</keyword>
<evidence type="ECO:0000313" key="2">
    <source>
        <dbReference type="EMBL" id="MBZ5707897.1"/>
    </source>
</evidence>
<dbReference type="Proteomes" id="UP001139031">
    <property type="component" value="Unassembled WGS sequence"/>
</dbReference>
<name>A0ABS7TIF9_9BACT</name>
<keyword evidence="1" id="KW-0812">Transmembrane</keyword>
<organism evidence="2 3">
    <name type="scientific">Nannocystis pusilla</name>
    <dbReference type="NCBI Taxonomy" id="889268"/>
    <lineage>
        <taxon>Bacteria</taxon>
        <taxon>Pseudomonadati</taxon>
        <taxon>Myxococcota</taxon>
        <taxon>Polyangia</taxon>
        <taxon>Nannocystales</taxon>
        <taxon>Nannocystaceae</taxon>
        <taxon>Nannocystis</taxon>
    </lineage>
</organism>
<sequence length="530" mass="54299">MSEFTGTGALIRLALRRSRVALTTWAVITVAFPLLNAAALRRLLATDAQIQEFVRDTAGNVLVLAFHGPIHGTTGEALVAWRSLLQLLFAAALGAIFLVIRHTRADEDAGRRELIGAGAVGRQAPLAAALAVVVGVDLIIGVGLATLLIGLCNFAVEGSVALALVVAASGALFAGVAAVAAQIGASASAARRLALLALAVAWALRMIGHAGPVDGALARLVWLTPIGWAGEVRPYAGEQWWIVTLFAAAVAGLMALAFALSARRDLGAGLLPTASGAATAPASLGGVIGLAWRLQRGLLVGVAVMLGLLGAAFGWVAASFTGLLSSSPALAAWLAPLREASLGDAFLALMIYVLVAFLVSGHAIAAALRSRAEEEAGHLAWILATPASRLRWWSSHALFALGGPVVLALVIGVAVGLTDALATGRPDRLAHGVGAALVHVPATWVLASLAMLLFGRTPRPAAAAAWCLLGLFAMQVSLWEAGVIGRPWLNPLAYTHPMLAPNPLHPLALALVAAGLLAAGGLAFRARDVR</sequence>
<protein>
    <recommendedName>
        <fullName evidence="4">ABC transporter permease</fullName>
    </recommendedName>
</protein>
<feature type="transmembrane region" description="Helical" evidence="1">
    <location>
        <begin position="84"/>
        <end position="103"/>
    </location>
</feature>
<proteinExistence type="predicted"/>
<evidence type="ECO:0008006" key="4">
    <source>
        <dbReference type="Google" id="ProtNLM"/>
    </source>
</evidence>
<feature type="transmembrane region" description="Helical" evidence="1">
    <location>
        <begin position="240"/>
        <end position="260"/>
    </location>
</feature>
<feature type="transmembrane region" description="Helical" evidence="1">
    <location>
        <begin position="161"/>
        <end position="181"/>
    </location>
</feature>
<evidence type="ECO:0000313" key="3">
    <source>
        <dbReference type="Proteomes" id="UP001139031"/>
    </source>
</evidence>
<dbReference type="RefSeq" id="WP_224189659.1">
    <property type="nucleotide sequence ID" value="NZ_JAIRAU010000001.1"/>
</dbReference>
<feature type="transmembrane region" description="Helical" evidence="1">
    <location>
        <begin position="461"/>
        <end position="484"/>
    </location>
</feature>
<gene>
    <name evidence="2" type="ORF">K7C98_01405</name>
</gene>
<dbReference type="EMBL" id="JAIRAU010000001">
    <property type="protein sequence ID" value="MBZ5707897.1"/>
    <property type="molecule type" value="Genomic_DNA"/>
</dbReference>
<reference evidence="2" key="1">
    <citation type="submission" date="2021-08" db="EMBL/GenBank/DDBJ databases">
        <authorList>
            <person name="Stevens D.C."/>
        </authorList>
    </citation>
    <scope>NUCLEOTIDE SEQUENCE</scope>
    <source>
        <strain evidence="2">DSM 53165</strain>
    </source>
</reference>
<comment type="caution">
    <text evidence="2">The sequence shown here is derived from an EMBL/GenBank/DDBJ whole genome shotgun (WGS) entry which is preliminary data.</text>
</comment>
<keyword evidence="3" id="KW-1185">Reference proteome</keyword>
<evidence type="ECO:0000256" key="1">
    <source>
        <dbReference type="SAM" id="Phobius"/>
    </source>
</evidence>
<feature type="transmembrane region" description="Helical" evidence="1">
    <location>
        <begin position="345"/>
        <end position="368"/>
    </location>
</feature>
<accession>A0ABS7TIF9</accession>
<feature type="transmembrane region" description="Helical" evidence="1">
    <location>
        <begin position="124"/>
        <end position="149"/>
    </location>
</feature>
<feature type="transmembrane region" description="Helical" evidence="1">
    <location>
        <begin position="298"/>
        <end position="325"/>
    </location>
</feature>
<keyword evidence="1" id="KW-0472">Membrane</keyword>